<feature type="domain" description="BZIP" evidence="2">
    <location>
        <begin position="168"/>
        <end position="225"/>
    </location>
</feature>
<dbReference type="Pfam" id="PF07716">
    <property type="entry name" value="bZIP_2"/>
    <property type="match status" value="1"/>
</dbReference>
<protein>
    <recommendedName>
        <fullName evidence="2">BZIP domain-containing protein</fullName>
    </recommendedName>
</protein>
<accession>A0A9P7KV38</accession>
<proteinExistence type="predicted"/>
<dbReference type="Proteomes" id="UP000782241">
    <property type="component" value="Unassembled WGS sequence"/>
</dbReference>
<dbReference type="Gene3D" id="1.20.5.170">
    <property type="match status" value="1"/>
</dbReference>
<dbReference type="AlphaFoldDB" id="A0A9P7KV38"/>
<feature type="coiled-coil region" evidence="1">
    <location>
        <begin position="180"/>
        <end position="207"/>
    </location>
</feature>
<evidence type="ECO:0000259" key="2">
    <source>
        <dbReference type="PROSITE" id="PS50217"/>
    </source>
</evidence>
<gene>
    <name evidence="3" type="ORF">KAF25_001519</name>
</gene>
<dbReference type="SUPFAM" id="SSF57959">
    <property type="entry name" value="Leucine zipper domain"/>
    <property type="match status" value="1"/>
</dbReference>
<evidence type="ECO:0000256" key="1">
    <source>
        <dbReference type="SAM" id="Coils"/>
    </source>
</evidence>
<sequence length="232" mass="25615">MHCGSPALPPSAPEAADSAWQWVTDNPPLMPVGARTSEGGFVGPEGGLGTGGMLLTPSFGNWTPQLDDVAASYPLWDPLAYVEKDQSLQTVSHVEQPNEEESLLFPSPVPNPFSLDSSALEKPFFDATSTPVTTESTPLVSCSNFANLQDPPKQLRKGKETSTALLDKRQRNNIAARKHRQKKTDRIHELEKMLREVLEEKDDLKLCLARREAEVNALRLMLNMKNKSEKLP</sequence>
<keyword evidence="1" id="KW-0175">Coiled coil</keyword>
<dbReference type="CDD" id="cd14686">
    <property type="entry name" value="bZIP"/>
    <property type="match status" value="1"/>
</dbReference>
<dbReference type="EMBL" id="JAGPUO010000004">
    <property type="protein sequence ID" value="KAG5663583.1"/>
    <property type="molecule type" value="Genomic_DNA"/>
</dbReference>
<dbReference type="PROSITE" id="PS50217">
    <property type="entry name" value="BZIP"/>
    <property type="match status" value="1"/>
</dbReference>
<comment type="caution">
    <text evidence="3">The sequence shown here is derived from an EMBL/GenBank/DDBJ whole genome shotgun (WGS) entry which is preliminary data.</text>
</comment>
<evidence type="ECO:0000313" key="3">
    <source>
        <dbReference type="EMBL" id="KAG5663583.1"/>
    </source>
</evidence>
<name>A0A9P7KV38_9HYPO</name>
<dbReference type="InterPro" id="IPR004827">
    <property type="entry name" value="bZIP"/>
</dbReference>
<dbReference type="InterPro" id="IPR046347">
    <property type="entry name" value="bZIP_sf"/>
</dbReference>
<keyword evidence="4" id="KW-1185">Reference proteome</keyword>
<reference evidence="3" key="1">
    <citation type="submission" date="2021-04" db="EMBL/GenBank/DDBJ databases">
        <title>Draft genome of Fusarium avenaceum strain F156N33, isolated from an atmospheric sample in Virginia.</title>
        <authorList>
            <person name="Yang S."/>
            <person name="Vinatzer B.A."/>
            <person name="Coleman J."/>
        </authorList>
    </citation>
    <scope>NUCLEOTIDE SEQUENCE</scope>
    <source>
        <strain evidence="3">F156N33</strain>
    </source>
</reference>
<evidence type="ECO:0000313" key="4">
    <source>
        <dbReference type="Proteomes" id="UP000782241"/>
    </source>
</evidence>
<dbReference type="PROSITE" id="PS00036">
    <property type="entry name" value="BZIP_BASIC"/>
    <property type="match status" value="1"/>
</dbReference>
<organism evidence="3 4">
    <name type="scientific">Fusarium avenaceum</name>
    <dbReference type="NCBI Taxonomy" id="40199"/>
    <lineage>
        <taxon>Eukaryota</taxon>
        <taxon>Fungi</taxon>
        <taxon>Dikarya</taxon>
        <taxon>Ascomycota</taxon>
        <taxon>Pezizomycotina</taxon>
        <taxon>Sordariomycetes</taxon>
        <taxon>Hypocreomycetidae</taxon>
        <taxon>Hypocreales</taxon>
        <taxon>Nectriaceae</taxon>
        <taxon>Fusarium</taxon>
        <taxon>Fusarium tricinctum species complex</taxon>
    </lineage>
</organism>
<dbReference type="GO" id="GO:0003700">
    <property type="term" value="F:DNA-binding transcription factor activity"/>
    <property type="evidence" value="ECO:0007669"/>
    <property type="project" value="InterPro"/>
</dbReference>
<dbReference type="SMART" id="SM00338">
    <property type="entry name" value="BRLZ"/>
    <property type="match status" value="1"/>
</dbReference>